<dbReference type="STRING" id="1423724.FC32_GL000711"/>
<keyword evidence="1" id="KW-0472">Membrane</keyword>
<feature type="transmembrane region" description="Helical" evidence="1">
    <location>
        <begin position="21"/>
        <end position="40"/>
    </location>
</feature>
<dbReference type="PATRIC" id="fig|1423724.4.peg.750"/>
<evidence type="ECO:0000256" key="1">
    <source>
        <dbReference type="SAM" id="Phobius"/>
    </source>
</evidence>
<evidence type="ECO:0000313" key="3">
    <source>
        <dbReference type="Proteomes" id="UP000051324"/>
    </source>
</evidence>
<organism evidence="2 3">
    <name type="scientific">Ligilactobacillus apodemi DSM 16634 = JCM 16172</name>
    <dbReference type="NCBI Taxonomy" id="1423724"/>
    <lineage>
        <taxon>Bacteria</taxon>
        <taxon>Bacillati</taxon>
        <taxon>Bacillota</taxon>
        <taxon>Bacilli</taxon>
        <taxon>Lactobacillales</taxon>
        <taxon>Lactobacillaceae</taxon>
        <taxon>Ligilactobacillus</taxon>
    </lineage>
</organism>
<name>A0A0R1TPT7_9LACO</name>
<dbReference type="AlphaFoldDB" id="A0A0R1TPT7"/>
<dbReference type="EMBL" id="AZFT01000053">
    <property type="protein sequence ID" value="KRL83457.1"/>
    <property type="molecule type" value="Genomic_DNA"/>
</dbReference>
<proteinExistence type="predicted"/>
<protein>
    <submittedName>
        <fullName evidence="2">Uncharacterized protein</fullName>
    </submittedName>
</protein>
<accession>A0A0R1TPT7</accession>
<sequence>MAGVLVMIFFIGILLNRKGDFMAVFILVALIILSGFLAGLGKKKSLKIIQAFLLVSIETLLGGHFI</sequence>
<dbReference type="Proteomes" id="UP000051324">
    <property type="component" value="Unassembled WGS sequence"/>
</dbReference>
<gene>
    <name evidence="2" type="ORF">FC32_GL000711</name>
</gene>
<keyword evidence="3" id="KW-1185">Reference proteome</keyword>
<keyword evidence="1" id="KW-0812">Transmembrane</keyword>
<reference evidence="2 3" key="1">
    <citation type="journal article" date="2015" name="Genome Announc.">
        <title>Expanding the biotechnology potential of lactobacilli through comparative genomics of 213 strains and associated genera.</title>
        <authorList>
            <person name="Sun Z."/>
            <person name="Harris H.M."/>
            <person name="McCann A."/>
            <person name="Guo C."/>
            <person name="Argimon S."/>
            <person name="Zhang W."/>
            <person name="Yang X."/>
            <person name="Jeffery I.B."/>
            <person name="Cooney J.C."/>
            <person name="Kagawa T.F."/>
            <person name="Liu W."/>
            <person name="Song Y."/>
            <person name="Salvetti E."/>
            <person name="Wrobel A."/>
            <person name="Rasinkangas P."/>
            <person name="Parkhill J."/>
            <person name="Rea M.C."/>
            <person name="O'Sullivan O."/>
            <person name="Ritari J."/>
            <person name="Douillard F.P."/>
            <person name="Paul Ross R."/>
            <person name="Yang R."/>
            <person name="Briner A.E."/>
            <person name="Felis G.E."/>
            <person name="de Vos W.M."/>
            <person name="Barrangou R."/>
            <person name="Klaenhammer T.R."/>
            <person name="Caufield P.W."/>
            <person name="Cui Y."/>
            <person name="Zhang H."/>
            <person name="O'Toole P.W."/>
        </authorList>
    </citation>
    <scope>NUCLEOTIDE SEQUENCE [LARGE SCALE GENOMIC DNA]</scope>
    <source>
        <strain evidence="2 3">DSM 16634</strain>
    </source>
</reference>
<keyword evidence="1" id="KW-1133">Transmembrane helix</keyword>
<comment type="caution">
    <text evidence="2">The sequence shown here is derived from an EMBL/GenBank/DDBJ whole genome shotgun (WGS) entry which is preliminary data.</text>
</comment>
<evidence type="ECO:0000313" key="2">
    <source>
        <dbReference type="EMBL" id="KRL83457.1"/>
    </source>
</evidence>